<organism evidence="1 2">
    <name type="scientific">Theobroma cacao</name>
    <name type="common">Cacao</name>
    <name type="synonym">Cocoa</name>
    <dbReference type="NCBI Taxonomy" id="3641"/>
    <lineage>
        <taxon>Eukaryota</taxon>
        <taxon>Viridiplantae</taxon>
        <taxon>Streptophyta</taxon>
        <taxon>Embryophyta</taxon>
        <taxon>Tracheophyta</taxon>
        <taxon>Spermatophyta</taxon>
        <taxon>Magnoliopsida</taxon>
        <taxon>eudicotyledons</taxon>
        <taxon>Gunneridae</taxon>
        <taxon>Pentapetalae</taxon>
        <taxon>rosids</taxon>
        <taxon>malvids</taxon>
        <taxon>Malvales</taxon>
        <taxon>Malvaceae</taxon>
        <taxon>Byttnerioideae</taxon>
        <taxon>Theobroma</taxon>
    </lineage>
</organism>
<evidence type="ECO:0000313" key="2">
    <source>
        <dbReference type="Proteomes" id="UP000026915"/>
    </source>
</evidence>
<dbReference type="EMBL" id="CM001883">
    <property type="protein sequence ID" value="EOY10294.1"/>
    <property type="molecule type" value="Genomic_DNA"/>
</dbReference>
<evidence type="ECO:0000313" key="1">
    <source>
        <dbReference type="EMBL" id="EOY10294.1"/>
    </source>
</evidence>
<dbReference type="InParanoid" id="A0A061F718"/>
<proteinExistence type="predicted"/>
<dbReference type="AlphaFoldDB" id="A0A061F718"/>
<protein>
    <submittedName>
        <fullName evidence="1">Uncharacterized protein</fullName>
    </submittedName>
</protein>
<accession>A0A061F718</accession>
<gene>
    <name evidence="1" type="ORF">TCM_025667</name>
</gene>
<keyword evidence="2" id="KW-1185">Reference proteome</keyword>
<sequence>MGTPLVRRLKETLLKLIILSFCLLRRLKSWILYTAPLLPGRRRRSDRNNRKKMARLICLVAIEKTEVLMNDGVCL</sequence>
<dbReference type="HOGENOM" id="CLU_2676085_0_0_1"/>
<name>A0A061F718_THECC</name>
<dbReference type="Gramene" id="EOY10294">
    <property type="protein sequence ID" value="EOY10294"/>
    <property type="gene ID" value="TCM_025667"/>
</dbReference>
<dbReference type="Proteomes" id="UP000026915">
    <property type="component" value="Chromosome 5"/>
</dbReference>
<reference evidence="1 2" key="1">
    <citation type="journal article" date="2013" name="Genome Biol.">
        <title>The genome sequence of the most widely cultivated cacao type and its use to identify candidate genes regulating pod color.</title>
        <authorList>
            <person name="Motamayor J.C."/>
            <person name="Mockaitis K."/>
            <person name="Schmutz J."/>
            <person name="Haiminen N."/>
            <person name="Iii D.L."/>
            <person name="Cornejo O."/>
            <person name="Findley S.D."/>
            <person name="Zheng P."/>
            <person name="Utro F."/>
            <person name="Royaert S."/>
            <person name="Saski C."/>
            <person name="Jenkins J."/>
            <person name="Podicheti R."/>
            <person name="Zhao M."/>
            <person name="Scheffler B.E."/>
            <person name="Stack J.C."/>
            <person name="Feltus F.A."/>
            <person name="Mustiga G.M."/>
            <person name="Amores F."/>
            <person name="Phillips W."/>
            <person name="Marelli J.P."/>
            <person name="May G.D."/>
            <person name="Shapiro H."/>
            <person name="Ma J."/>
            <person name="Bustamante C.D."/>
            <person name="Schnell R.J."/>
            <person name="Main D."/>
            <person name="Gilbert D."/>
            <person name="Parida L."/>
            <person name="Kuhn D.N."/>
        </authorList>
    </citation>
    <scope>NUCLEOTIDE SEQUENCE [LARGE SCALE GENOMIC DNA]</scope>
    <source>
        <strain evidence="2">cv. Matina 1-6</strain>
    </source>
</reference>